<feature type="domain" description="BTB" evidence="1">
    <location>
        <begin position="20"/>
        <end position="83"/>
    </location>
</feature>
<dbReference type="GeneID" id="38786211"/>
<dbReference type="AlphaFoldDB" id="A0A401H4F3"/>
<dbReference type="OrthoDB" id="3217871at2759"/>
<protein>
    <recommendedName>
        <fullName evidence="1">BTB domain-containing protein</fullName>
    </recommendedName>
</protein>
<reference evidence="2 3" key="1">
    <citation type="journal article" date="2018" name="Sci. Rep.">
        <title>Genome sequence of the cauliflower mushroom Sparassis crispa (Hanabiratake) and its association with beneficial usage.</title>
        <authorList>
            <person name="Kiyama R."/>
            <person name="Furutani Y."/>
            <person name="Kawaguchi K."/>
            <person name="Nakanishi T."/>
        </authorList>
    </citation>
    <scope>NUCLEOTIDE SEQUENCE [LARGE SCALE GENOMIC DNA]</scope>
</reference>
<evidence type="ECO:0000313" key="2">
    <source>
        <dbReference type="EMBL" id="GBE89294.1"/>
    </source>
</evidence>
<accession>A0A401H4F3</accession>
<evidence type="ECO:0000259" key="1">
    <source>
        <dbReference type="PROSITE" id="PS50097"/>
    </source>
</evidence>
<comment type="caution">
    <text evidence="2">The sequence shown here is derived from an EMBL/GenBank/DDBJ whole genome shotgun (WGS) entry which is preliminary data.</text>
</comment>
<dbReference type="PROSITE" id="PS50097">
    <property type="entry name" value="BTB"/>
    <property type="match status" value="1"/>
</dbReference>
<proteinExistence type="predicted"/>
<dbReference type="InterPro" id="IPR000210">
    <property type="entry name" value="BTB/POZ_dom"/>
</dbReference>
<dbReference type="RefSeq" id="XP_027620207.1">
    <property type="nucleotide sequence ID" value="XM_027764406.1"/>
</dbReference>
<sequence length="327" mass="36633">MSTINDSSLQVERGLWYNDGNIILVAERRSFRVHKSVLSQHSKVFQDLFEIAQPDAEDGMTTCPEVPLQDRADDVHMLLQRFYGVNWFGDGNFEWSLEEVARLTRLAHKYQITDLLEQGMARLQAAFSDKLCDFDAYFGARKGEDGKCSVATQWTDAIAVVDLAYATDTLTMLPAALYVCAQLDPYSICHGVVRADGTIASLAQQYQKLCLSGKNALRARHLCKSAQLWEKMESSCILDCKAHALSRILKASVVDCLQSECNDALSDCHIAQYTLSEDVICSRCLKSVKGMIAKYQDALWKELPRYFNLGTWDQLRKSSPVGTASTD</sequence>
<dbReference type="EMBL" id="BFAD01000015">
    <property type="protein sequence ID" value="GBE89294.1"/>
    <property type="molecule type" value="Genomic_DNA"/>
</dbReference>
<dbReference type="SMART" id="SM00225">
    <property type="entry name" value="BTB"/>
    <property type="match status" value="1"/>
</dbReference>
<keyword evidence="3" id="KW-1185">Reference proteome</keyword>
<organism evidence="2 3">
    <name type="scientific">Sparassis crispa</name>
    <dbReference type="NCBI Taxonomy" id="139825"/>
    <lineage>
        <taxon>Eukaryota</taxon>
        <taxon>Fungi</taxon>
        <taxon>Dikarya</taxon>
        <taxon>Basidiomycota</taxon>
        <taxon>Agaricomycotina</taxon>
        <taxon>Agaricomycetes</taxon>
        <taxon>Polyporales</taxon>
        <taxon>Sparassidaceae</taxon>
        <taxon>Sparassis</taxon>
    </lineage>
</organism>
<dbReference type="Gene3D" id="3.30.710.10">
    <property type="entry name" value="Potassium Channel Kv1.1, Chain A"/>
    <property type="match status" value="1"/>
</dbReference>
<dbReference type="Proteomes" id="UP000287166">
    <property type="component" value="Unassembled WGS sequence"/>
</dbReference>
<gene>
    <name evidence="2" type="ORF">SCP_1503020</name>
</gene>
<dbReference type="InterPro" id="IPR011333">
    <property type="entry name" value="SKP1/BTB/POZ_sf"/>
</dbReference>
<evidence type="ECO:0000313" key="3">
    <source>
        <dbReference type="Proteomes" id="UP000287166"/>
    </source>
</evidence>
<dbReference type="InParanoid" id="A0A401H4F3"/>
<name>A0A401H4F3_9APHY</name>
<dbReference type="CDD" id="cd18186">
    <property type="entry name" value="BTB_POZ_ZBTB_KLHL-like"/>
    <property type="match status" value="1"/>
</dbReference>
<dbReference type="Pfam" id="PF00651">
    <property type="entry name" value="BTB"/>
    <property type="match status" value="1"/>
</dbReference>
<dbReference type="SUPFAM" id="SSF54695">
    <property type="entry name" value="POZ domain"/>
    <property type="match status" value="1"/>
</dbReference>